<comment type="subcellular location">
    <subcellularLocation>
        <location evidence="2">Cytoplasm</location>
    </subcellularLocation>
</comment>
<dbReference type="Gene3D" id="3.30.200.20">
    <property type="entry name" value="Phosphorylase Kinase, domain 1"/>
    <property type="match status" value="1"/>
</dbReference>
<dbReference type="GO" id="GO:0042254">
    <property type="term" value="P:ribosome biogenesis"/>
    <property type="evidence" value="ECO:0007669"/>
    <property type="project" value="UniProtKB-KW"/>
</dbReference>
<dbReference type="GO" id="GO:0004674">
    <property type="term" value="F:protein serine/threonine kinase activity"/>
    <property type="evidence" value="ECO:0007669"/>
    <property type="project" value="UniProtKB-KW"/>
</dbReference>
<evidence type="ECO:0000256" key="18">
    <source>
        <dbReference type="ARBA" id="ARBA00068838"/>
    </source>
</evidence>
<evidence type="ECO:0000256" key="5">
    <source>
        <dbReference type="ARBA" id="ARBA00016038"/>
    </source>
</evidence>
<evidence type="ECO:0000256" key="9">
    <source>
        <dbReference type="ARBA" id="ARBA00022679"/>
    </source>
</evidence>
<evidence type="ECO:0000256" key="15">
    <source>
        <dbReference type="ARBA" id="ARBA00022842"/>
    </source>
</evidence>
<evidence type="ECO:0000256" key="8">
    <source>
        <dbReference type="ARBA" id="ARBA00022527"/>
    </source>
</evidence>
<keyword evidence="9 21" id="KW-0808">Transferase</keyword>
<keyword evidence="12 21" id="KW-0418">Kinase</keyword>
<keyword evidence="10" id="KW-0479">Metal-binding</keyword>
<keyword evidence="6" id="KW-0963">Cytoplasm</keyword>
<evidence type="ECO:0000256" key="19">
    <source>
        <dbReference type="SAM" id="MobiDB-lite"/>
    </source>
</evidence>
<dbReference type="PROSITE" id="PS01245">
    <property type="entry name" value="RIO1"/>
    <property type="match status" value="1"/>
</dbReference>
<reference evidence="21" key="1">
    <citation type="submission" date="2022-07" db="EMBL/GenBank/DDBJ databases">
        <title>Phylogenomic reconstructions and comparative analyses of Kickxellomycotina fungi.</title>
        <authorList>
            <person name="Reynolds N.K."/>
            <person name="Stajich J.E."/>
            <person name="Barry K."/>
            <person name="Grigoriev I.V."/>
            <person name="Crous P."/>
            <person name="Smith M.E."/>
        </authorList>
    </citation>
    <scope>NUCLEOTIDE SEQUENCE</scope>
    <source>
        <strain evidence="21">BCRC 34489</strain>
    </source>
</reference>
<feature type="compositionally biased region" description="Basic and acidic residues" evidence="19">
    <location>
        <begin position="522"/>
        <end position="531"/>
    </location>
</feature>
<feature type="compositionally biased region" description="Basic and acidic residues" evidence="19">
    <location>
        <begin position="177"/>
        <end position="188"/>
    </location>
</feature>
<accession>A0A9W8HQ10</accession>
<dbReference type="Gene3D" id="1.10.510.10">
    <property type="entry name" value="Transferase(Phosphotransferase) domain 1"/>
    <property type="match status" value="1"/>
</dbReference>
<comment type="cofactor">
    <cofactor evidence="1">
        <name>Mg(2+)</name>
        <dbReference type="ChEBI" id="CHEBI:18420"/>
    </cofactor>
</comment>
<dbReference type="InterPro" id="IPR018934">
    <property type="entry name" value="RIO_dom"/>
</dbReference>
<keyword evidence="11" id="KW-0547">Nucleotide-binding</keyword>
<dbReference type="OrthoDB" id="205248at2759"/>
<comment type="caution">
    <text evidence="21">The sequence shown here is derived from an EMBL/GenBank/DDBJ whole genome shotgun (WGS) entry which is preliminary data.</text>
</comment>
<feature type="domain" description="RIO kinase" evidence="20">
    <location>
        <begin position="180"/>
        <end position="418"/>
    </location>
</feature>
<evidence type="ECO:0000256" key="3">
    <source>
        <dbReference type="ARBA" id="ARBA00009196"/>
    </source>
</evidence>
<comment type="catalytic activity">
    <reaction evidence="17">
        <text>L-seryl-[protein] + ATP = O-phospho-L-seryl-[protein] + ADP + H(+)</text>
        <dbReference type="Rhea" id="RHEA:17989"/>
        <dbReference type="Rhea" id="RHEA-COMP:9863"/>
        <dbReference type="Rhea" id="RHEA-COMP:11604"/>
        <dbReference type="ChEBI" id="CHEBI:15378"/>
        <dbReference type="ChEBI" id="CHEBI:29999"/>
        <dbReference type="ChEBI" id="CHEBI:30616"/>
        <dbReference type="ChEBI" id="CHEBI:83421"/>
        <dbReference type="ChEBI" id="CHEBI:456216"/>
        <dbReference type="EC" id="2.7.11.1"/>
    </reaction>
</comment>
<proteinExistence type="inferred from homology"/>
<feature type="region of interest" description="Disordered" evidence="19">
    <location>
        <begin position="502"/>
        <end position="614"/>
    </location>
</feature>
<evidence type="ECO:0000313" key="22">
    <source>
        <dbReference type="Proteomes" id="UP001140172"/>
    </source>
</evidence>
<protein>
    <recommendedName>
        <fullName evidence="5">Serine/threonine-protein kinase RIO1</fullName>
        <ecNumber evidence="4">2.7.11.1</ecNumber>
    </recommendedName>
    <alternativeName>
        <fullName evidence="18">Serine/threonine-protein kinase rio1</fullName>
    </alternativeName>
</protein>
<dbReference type="Pfam" id="PF01163">
    <property type="entry name" value="RIO1"/>
    <property type="match status" value="1"/>
</dbReference>
<evidence type="ECO:0000256" key="1">
    <source>
        <dbReference type="ARBA" id="ARBA00001946"/>
    </source>
</evidence>
<comment type="similarity">
    <text evidence="3">Belongs to the protein kinase superfamily. RIO-type Ser/Thr kinase family.</text>
</comment>
<dbReference type="AlphaFoldDB" id="A0A9W8HQ10"/>
<evidence type="ECO:0000256" key="4">
    <source>
        <dbReference type="ARBA" id="ARBA00012513"/>
    </source>
</evidence>
<feature type="region of interest" description="Disordered" evidence="19">
    <location>
        <begin position="1"/>
        <end position="104"/>
    </location>
</feature>
<keyword evidence="7" id="KW-0690">Ribosome biogenesis</keyword>
<feature type="compositionally biased region" description="Acidic residues" evidence="19">
    <location>
        <begin position="544"/>
        <end position="560"/>
    </location>
</feature>
<evidence type="ECO:0000256" key="12">
    <source>
        <dbReference type="ARBA" id="ARBA00022777"/>
    </source>
</evidence>
<dbReference type="EMBL" id="JANBUM010000035">
    <property type="protein sequence ID" value="KAJ2787053.1"/>
    <property type="molecule type" value="Genomic_DNA"/>
</dbReference>
<comment type="catalytic activity">
    <reaction evidence="16">
        <text>L-threonyl-[protein] + ATP = O-phospho-L-threonyl-[protein] + ADP + H(+)</text>
        <dbReference type="Rhea" id="RHEA:46608"/>
        <dbReference type="Rhea" id="RHEA-COMP:11060"/>
        <dbReference type="Rhea" id="RHEA-COMP:11605"/>
        <dbReference type="ChEBI" id="CHEBI:15378"/>
        <dbReference type="ChEBI" id="CHEBI:30013"/>
        <dbReference type="ChEBI" id="CHEBI:30616"/>
        <dbReference type="ChEBI" id="CHEBI:61977"/>
        <dbReference type="ChEBI" id="CHEBI:456216"/>
        <dbReference type="EC" id="2.7.11.1"/>
    </reaction>
</comment>
<keyword evidence="14" id="KW-0067">ATP-binding</keyword>
<feature type="compositionally biased region" description="Basic and acidic residues" evidence="19">
    <location>
        <begin position="561"/>
        <end position="576"/>
    </location>
</feature>
<evidence type="ECO:0000313" key="21">
    <source>
        <dbReference type="EMBL" id="KAJ2787053.1"/>
    </source>
</evidence>
<sequence length="614" mass="68500">MEDQASIIAHTADSSVHDKANTDTASYESGAVDYEYSDDDDDDYSEEYEDDGVEADDLLGYTEDWGENGSDFTKQYNKMRQQVMLSHQSSSGSGTGGAAGNKSSTSIKRSVVSASALDSVSAGGKPSIGGSVTLKSVDLSKYSGRIKLEEFTGMGGPSSEGVNTGGSRKGQGVSSAPRKDKADRATTEQVLDPRTRIILFKLLNQGIVYEINGCISTGKEANVYHAVTESGEHRAIKIYKTSILIFKDRDRYVSGEYRFRHGYSRHNPRKMVRVWAEKEMRNLKRLYNSGIPSPNPIILRQHVLVMDFLGTSEGWAYPRLKDANVPTNRYPELYYQLVRDMRVMYQVCKLVHADLSEYNILYHAKKLYIIDVSQSVEHDHPYALDFLRHDCNNVTEYFRKRGNVRTMSLRRLFEFITDGNFGTTHEEIDTELAKIQTEMDGISDELLADLRADDEVFRQSFLPRTLDEVVDYVRDVNQINEGKAEDLIYSKLVGLKLSSANTPNASEVQATSDSRSANSRSVRFEDPHGESDSDSDSQAASSGGDDDSGSEDEAGDDANGEETRHAGSKRPDDKDAKRAHKQAVKEAKREKRKTKIPKAVKKRKERATSGKRAK</sequence>
<keyword evidence="15" id="KW-0460">Magnesium</keyword>
<dbReference type="EC" id="2.7.11.1" evidence="4"/>
<evidence type="ECO:0000256" key="13">
    <source>
        <dbReference type="ARBA" id="ARBA00022801"/>
    </source>
</evidence>
<dbReference type="InterPro" id="IPR051272">
    <property type="entry name" value="RIO-type_Ser/Thr_kinase"/>
</dbReference>
<dbReference type="PANTHER" id="PTHR45723">
    <property type="entry name" value="SERINE/THREONINE-PROTEIN KINASE RIO1"/>
    <property type="match status" value="1"/>
</dbReference>
<evidence type="ECO:0000256" key="7">
    <source>
        <dbReference type="ARBA" id="ARBA00022517"/>
    </source>
</evidence>
<dbReference type="InterPro" id="IPR000687">
    <property type="entry name" value="RIO_kinase"/>
</dbReference>
<keyword evidence="8" id="KW-0723">Serine/threonine-protein kinase</keyword>
<dbReference type="InterPro" id="IPR011009">
    <property type="entry name" value="Kinase-like_dom_sf"/>
</dbReference>
<dbReference type="InterPro" id="IPR018935">
    <property type="entry name" value="RIO_kinase_CS"/>
</dbReference>
<feature type="region of interest" description="Disordered" evidence="19">
    <location>
        <begin position="150"/>
        <end position="188"/>
    </location>
</feature>
<keyword evidence="13" id="KW-0378">Hydrolase</keyword>
<evidence type="ECO:0000256" key="2">
    <source>
        <dbReference type="ARBA" id="ARBA00004496"/>
    </source>
</evidence>
<dbReference type="GO" id="GO:0016787">
    <property type="term" value="F:hydrolase activity"/>
    <property type="evidence" value="ECO:0007669"/>
    <property type="project" value="UniProtKB-KW"/>
</dbReference>
<dbReference type="CDD" id="cd05147">
    <property type="entry name" value="RIO1_euk"/>
    <property type="match status" value="1"/>
</dbReference>
<evidence type="ECO:0000256" key="11">
    <source>
        <dbReference type="ARBA" id="ARBA00022741"/>
    </source>
</evidence>
<feature type="compositionally biased region" description="Gly residues" evidence="19">
    <location>
        <begin position="153"/>
        <end position="169"/>
    </location>
</feature>
<evidence type="ECO:0000256" key="10">
    <source>
        <dbReference type="ARBA" id="ARBA00022723"/>
    </source>
</evidence>
<feature type="compositionally biased region" description="Polar residues" evidence="19">
    <location>
        <begin position="70"/>
        <end position="88"/>
    </location>
</feature>
<evidence type="ECO:0000259" key="20">
    <source>
        <dbReference type="SMART" id="SM00090"/>
    </source>
</evidence>
<feature type="compositionally biased region" description="Basic residues" evidence="19">
    <location>
        <begin position="590"/>
        <end position="614"/>
    </location>
</feature>
<evidence type="ECO:0000256" key="17">
    <source>
        <dbReference type="ARBA" id="ARBA00048679"/>
    </source>
</evidence>
<organism evidence="21 22">
    <name type="scientific">Coemansia interrupta</name>
    <dbReference type="NCBI Taxonomy" id="1126814"/>
    <lineage>
        <taxon>Eukaryota</taxon>
        <taxon>Fungi</taxon>
        <taxon>Fungi incertae sedis</taxon>
        <taxon>Zoopagomycota</taxon>
        <taxon>Kickxellomycotina</taxon>
        <taxon>Kickxellomycetes</taxon>
        <taxon>Kickxellales</taxon>
        <taxon>Kickxellaceae</taxon>
        <taxon>Coemansia</taxon>
    </lineage>
</organism>
<feature type="compositionally biased region" description="Polar residues" evidence="19">
    <location>
        <begin position="502"/>
        <end position="521"/>
    </location>
</feature>
<evidence type="ECO:0000256" key="6">
    <source>
        <dbReference type="ARBA" id="ARBA00022490"/>
    </source>
</evidence>
<gene>
    <name evidence="21" type="primary">rio1</name>
    <name evidence="21" type="ORF">GGI15_001041</name>
</gene>
<feature type="compositionally biased region" description="Acidic residues" evidence="19">
    <location>
        <begin position="35"/>
        <end position="57"/>
    </location>
</feature>
<evidence type="ECO:0000256" key="16">
    <source>
        <dbReference type="ARBA" id="ARBA00047899"/>
    </source>
</evidence>
<evidence type="ECO:0000256" key="14">
    <source>
        <dbReference type="ARBA" id="ARBA00022840"/>
    </source>
</evidence>
<keyword evidence="22" id="KW-1185">Reference proteome</keyword>
<dbReference type="GO" id="GO:0046872">
    <property type="term" value="F:metal ion binding"/>
    <property type="evidence" value="ECO:0007669"/>
    <property type="project" value="UniProtKB-KW"/>
</dbReference>
<dbReference type="GO" id="GO:0005737">
    <property type="term" value="C:cytoplasm"/>
    <property type="evidence" value="ECO:0007669"/>
    <property type="project" value="UniProtKB-SubCell"/>
</dbReference>
<dbReference type="SMART" id="SM00090">
    <property type="entry name" value="RIO"/>
    <property type="match status" value="1"/>
</dbReference>
<dbReference type="Proteomes" id="UP001140172">
    <property type="component" value="Unassembled WGS sequence"/>
</dbReference>
<name>A0A9W8HQ10_9FUNG</name>
<dbReference type="FunFam" id="3.30.200.20:FF:000148">
    <property type="entry name" value="Serine/threonine-protein kinase RIO1"/>
    <property type="match status" value="1"/>
</dbReference>
<dbReference type="SUPFAM" id="SSF56112">
    <property type="entry name" value="Protein kinase-like (PK-like)"/>
    <property type="match status" value="1"/>
</dbReference>
<dbReference type="GO" id="GO:0005524">
    <property type="term" value="F:ATP binding"/>
    <property type="evidence" value="ECO:0007669"/>
    <property type="project" value="UniProtKB-KW"/>
</dbReference>